<dbReference type="PANTHER" id="PTHR10196:SF69">
    <property type="entry name" value="GLYCEROL KINASE"/>
    <property type="match status" value="1"/>
</dbReference>
<evidence type="ECO:0000256" key="1">
    <source>
        <dbReference type="ARBA" id="ARBA00005190"/>
    </source>
</evidence>
<keyword evidence="7" id="KW-0319">Glycerol metabolism</keyword>
<evidence type="ECO:0000256" key="6">
    <source>
        <dbReference type="ARBA" id="ARBA00022777"/>
    </source>
</evidence>
<dbReference type="GO" id="GO:0006071">
    <property type="term" value="P:glycerol metabolic process"/>
    <property type="evidence" value="ECO:0007669"/>
    <property type="project" value="UniProtKB-KW"/>
</dbReference>
<dbReference type="FunFam" id="3.30.420.40:FF:000108">
    <property type="entry name" value="Glycerol kinase, glycosomal"/>
    <property type="match status" value="1"/>
</dbReference>
<dbReference type="AlphaFoldDB" id="A0A6B2L249"/>
<reference evidence="12" key="1">
    <citation type="journal article" date="2020" name="J. Eukaryot. Microbiol.">
        <title>De novo Sequencing, Assembly and Annotation of the Transcriptome for the Free-Living Testate Amoeba Arcella intermedia.</title>
        <authorList>
            <person name="Ribeiro G.M."/>
            <person name="Porfirio-Sousa A.L."/>
            <person name="Maurer-Alcala X.X."/>
            <person name="Katz L.A."/>
            <person name="Lahr D.J.G."/>
        </authorList>
    </citation>
    <scope>NUCLEOTIDE SEQUENCE</scope>
</reference>
<evidence type="ECO:0000259" key="11">
    <source>
        <dbReference type="Pfam" id="PF02782"/>
    </source>
</evidence>
<comment type="pathway">
    <text evidence="1">Polyol metabolism; glycerol degradation via glycerol kinase pathway; sn-glycerol 3-phosphate from glycerol: step 1/1.</text>
</comment>
<evidence type="ECO:0000256" key="8">
    <source>
        <dbReference type="ARBA" id="ARBA00022840"/>
    </source>
</evidence>
<evidence type="ECO:0000256" key="4">
    <source>
        <dbReference type="ARBA" id="ARBA00022679"/>
    </source>
</evidence>
<keyword evidence="4" id="KW-0808">Transferase</keyword>
<dbReference type="NCBIfam" id="NF000756">
    <property type="entry name" value="PRK00047.1"/>
    <property type="match status" value="1"/>
</dbReference>
<dbReference type="InterPro" id="IPR005999">
    <property type="entry name" value="Glycerol_kin"/>
</dbReference>
<dbReference type="PIRSF" id="PIRSF000538">
    <property type="entry name" value="GlpK"/>
    <property type="match status" value="1"/>
</dbReference>
<dbReference type="FunFam" id="3.30.420.40:FF:000086">
    <property type="entry name" value="Glycerol kinase"/>
    <property type="match status" value="1"/>
</dbReference>
<dbReference type="GO" id="GO:0046167">
    <property type="term" value="P:glycerol-3-phosphate biosynthetic process"/>
    <property type="evidence" value="ECO:0007669"/>
    <property type="project" value="TreeGrafter"/>
</dbReference>
<evidence type="ECO:0000256" key="7">
    <source>
        <dbReference type="ARBA" id="ARBA00022798"/>
    </source>
</evidence>
<dbReference type="Pfam" id="PF02782">
    <property type="entry name" value="FGGY_C"/>
    <property type="match status" value="1"/>
</dbReference>
<dbReference type="PANTHER" id="PTHR10196">
    <property type="entry name" value="SUGAR KINASE"/>
    <property type="match status" value="1"/>
</dbReference>
<dbReference type="Pfam" id="PF00370">
    <property type="entry name" value="FGGY_N"/>
    <property type="match status" value="1"/>
</dbReference>
<comment type="similarity">
    <text evidence="2">Belongs to the FGGY kinase family.</text>
</comment>
<evidence type="ECO:0000256" key="5">
    <source>
        <dbReference type="ARBA" id="ARBA00022741"/>
    </source>
</evidence>
<dbReference type="GO" id="GO:0005524">
    <property type="term" value="F:ATP binding"/>
    <property type="evidence" value="ECO:0007669"/>
    <property type="project" value="UniProtKB-KW"/>
</dbReference>
<dbReference type="Gene3D" id="3.30.420.40">
    <property type="match status" value="2"/>
</dbReference>
<evidence type="ECO:0000256" key="3">
    <source>
        <dbReference type="ARBA" id="ARBA00012099"/>
    </source>
</evidence>
<dbReference type="InterPro" id="IPR018484">
    <property type="entry name" value="FGGY_N"/>
</dbReference>
<dbReference type="InterPro" id="IPR043129">
    <property type="entry name" value="ATPase_NBD"/>
</dbReference>
<dbReference type="InterPro" id="IPR000577">
    <property type="entry name" value="Carb_kinase_FGGY"/>
</dbReference>
<dbReference type="EC" id="2.7.1.30" evidence="3"/>
<evidence type="ECO:0000313" key="12">
    <source>
        <dbReference type="EMBL" id="NDV30977.1"/>
    </source>
</evidence>
<dbReference type="SUPFAM" id="SSF53067">
    <property type="entry name" value="Actin-like ATPase domain"/>
    <property type="match status" value="2"/>
</dbReference>
<accession>A0A6B2L249</accession>
<dbReference type="GO" id="GO:0004370">
    <property type="term" value="F:glycerol kinase activity"/>
    <property type="evidence" value="ECO:0007669"/>
    <property type="project" value="UniProtKB-EC"/>
</dbReference>
<keyword evidence="8" id="KW-0067">ATP-binding</keyword>
<evidence type="ECO:0000256" key="9">
    <source>
        <dbReference type="ARBA" id="ARBA00043149"/>
    </source>
</evidence>
<feature type="domain" description="Carbohydrate kinase FGGY C-terminal" evidence="11">
    <location>
        <begin position="261"/>
        <end position="450"/>
    </location>
</feature>
<protein>
    <recommendedName>
        <fullName evidence="3">glycerol kinase</fullName>
        <ecNumber evidence="3">2.7.1.30</ecNumber>
    </recommendedName>
    <alternativeName>
        <fullName evidence="9">ATP:glycerol 3-phosphotransferase</fullName>
    </alternativeName>
</protein>
<dbReference type="GO" id="GO:0006641">
    <property type="term" value="P:triglyceride metabolic process"/>
    <property type="evidence" value="ECO:0007669"/>
    <property type="project" value="TreeGrafter"/>
</dbReference>
<dbReference type="EMBL" id="GIBP01002008">
    <property type="protein sequence ID" value="NDV30977.1"/>
    <property type="molecule type" value="Transcribed_RNA"/>
</dbReference>
<dbReference type="InterPro" id="IPR042018">
    <property type="entry name" value="GK1-3_metazoan-type"/>
</dbReference>
<dbReference type="InterPro" id="IPR018485">
    <property type="entry name" value="FGGY_C"/>
</dbReference>
<name>A0A6B2L249_9EUKA</name>
<evidence type="ECO:0000259" key="10">
    <source>
        <dbReference type="Pfam" id="PF00370"/>
    </source>
</evidence>
<dbReference type="NCBIfam" id="TIGR01311">
    <property type="entry name" value="glycerol_kin"/>
    <property type="match status" value="1"/>
</dbReference>
<evidence type="ECO:0000256" key="2">
    <source>
        <dbReference type="ARBA" id="ARBA00009156"/>
    </source>
</evidence>
<organism evidence="12">
    <name type="scientific">Arcella intermedia</name>
    <dbReference type="NCBI Taxonomy" id="1963864"/>
    <lineage>
        <taxon>Eukaryota</taxon>
        <taxon>Amoebozoa</taxon>
        <taxon>Tubulinea</taxon>
        <taxon>Elardia</taxon>
        <taxon>Arcellinida</taxon>
        <taxon>Sphaerothecina</taxon>
        <taxon>Arcellidae</taxon>
        <taxon>Arcella</taxon>
    </lineage>
</organism>
<feature type="domain" description="Carbohydrate kinase FGGY N-terminal" evidence="10">
    <location>
        <begin position="2"/>
        <end position="251"/>
    </location>
</feature>
<keyword evidence="6" id="KW-0418">Kinase</keyword>
<proteinExistence type="inferred from homology"/>
<sequence length="498" mass="54479">MYNEMGEPVLSHQEKIRIISPHPGWVEQDPMEILELSKVCLESIVDKSKRRGINLQRQLKAVGITNQRETTILWDPVSGKPLCNAVVWSDKRNTDTINDLVKNYGDQNYFRPECGLPISTYFSATKLKHKMDTDPQIKKLIKNEQCKFGTVDSWVIWNLTGGPFGGVHVTDVTNASRTMLMNLDSLSWSPTLCSSFSIPLGILPQIKPSSDFFGLMNFSERDLAAKFNNLHELSGIPINGVIGDQQSALVGQNCLKEGQAKTTYGTGCFMLFNSGARPVPSRNGLLTTVAYQFALEEPVYALEGSVAVAGSGIDWLKDNLGIIKSADEIDEIAGSVSTTGGVYFVPAFGGLFAPYWRADATGLLCGLNQSSTKAHIIRAFLKAVCFQNMEVLHACRQDSGIELTQLCVDGGMSASKQLLQIQSDLLNIPVIRPADIETTARGAAIMAAVGVGLWKKTDLANLGNKNALPLVFNSKIADSDREELIKGWKRAARLSYAE</sequence>
<keyword evidence="5" id="KW-0547">Nucleotide-binding</keyword>
<dbReference type="GO" id="GO:0005739">
    <property type="term" value="C:mitochondrion"/>
    <property type="evidence" value="ECO:0007669"/>
    <property type="project" value="TreeGrafter"/>
</dbReference>
<dbReference type="CDD" id="cd07792">
    <property type="entry name" value="ASKHA_NBD_FGGY_GK1-3-like"/>
    <property type="match status" value="1"/>
</dbReference>